<keyword evidence="2" id="KW-1185">Reference proteome</keyword>
<dbReference type="Proteomes" id="UP000886523">
    <property type="component" value="Unassembled WGS sequence"/>
</dbReference>
<organism evidence="1 2">
    <name type="scientific">Hydnum rufescens UP504</name>
    <dbReference type="NCBI Taxonomy" id="1448309"/>
    <lineage>
        <taxon>Eukaryota</taxon>
        <taxon>Fungi</taxon>
        <taxon>Dikarya</taxon>
        <taxon>Basidiomycota</taxon>
        <taxon>Agaricomycotina</taxon>
        <taxon>Agaricomycetes</taxon>
        <taxon>Cantharellales</taxon>
        <taxon>Hydnaceae</taxon>
        <taxon>Hydnum</taxon>
    </lineage>
</organism>
<protein>
    <submittedName>
        <fullName evidence="1">Uncharacterized protein</fullName>
    </submittedName>
</protein>
<reference evidence="1" key="1">
    <citation type="journal article" date="2020" name="Nat. Commun.">
        <title>Large-scale genome sequencing of mycorrhizal fungi provides insights into the early evolution of symbiotic traits.</title>
        <authorList>
            <person name="Miyauchi S."/>
            <person name="Kiss E."/>
            <person name="Kuo A."/>
            <person name="Drula E."/>
            <person name="Kohler A."/>
            <person name="Sanchez-Garcia M."/>
            <person name="Morin E."/>
            <person name="Andreopoulos B."/>
            <person name="Barry K.W."/>
            <person name="Bonito G."/>
            <person name="Buee M."/>
            <person name="Carver A."/>
            <person name="Chen C."/>
            <person name="Cichocki N."/>
            <person name="Clum A."/>
            <person name="Culley D."/>
            <person name="Crous P.W."/>
            <person name="Fauchery L."/>
            <person name="Girlanda M."/>
            <person name="Hayes R.D."/>
            <person name="Keri Z."/>
            <person name="LaButti K."/>
            <person name="Lipzen A."/>
            <person name="Lombard V."/>
            <person name="Magnuson J."/>
            <person name="Maillard F."/>
            <person name="Murat C."/>
            <person name="Nolan M."/>
            <person name="Ohm R.A."/>
            <person name="Pangilinan J."/>
            <person name="Pereira M.F."/>
            <person name="Perotto S."/>
            <person name="Peter M."/>
            <person name="Pfister S."/>
            <person name="Riley R."/>
            <person name="Sitrit Y."/>
            <person name="Stielow J.B."/>
            <person name="Szollosi G."/>
            <person name="Zifcakova L."/>
            <person name="Stursova M."/>
            <person name="Spatafora J.W."/>
            <person name="Tedersoo L."/>
            <person name="Vaario L.M."/>
            <person name="Yamada A."/>
            <person name="Yan M."/>
            <person name="Wang P."/>
            <person name="Xu J."/>
            <person name="Bruns T."/>
            <person name="Baldrian P."/>
            <person name="Vilgalys R."/>
            <person name="Dunand C."/>
            <person name="Henrissat B."/>
            <person name="Grigoriev I.V."/>
            <person name="Hibbett D."/>
            <person name="Nagy L.G."/>
            <person name="Martin F.M."/>
        </authorList>
    </citation>
    <scope>NUCLEOTIDE SEQUENCE</scope>
    <source>
        <strain evidence="1">UP504</strain>
    </source>
</reference>
<dbReference type="OrthoDB" id="5569250at2759"/>
<name>A0A9P6AKL8_9AGAM</name>
<gene>
    <name evidence="1" type="ORF">BS47DRAFT_1351439</name>
</gene>
<dbReference type="AlphaFoldDB" id="A0A9P6AKL8"/>
<evidence type="ECO:0000313" key="2">
    <source>
        <dbReference type="Proteomes" id="UP000886523"/>
    </source>
</evidence>
<comment type="caution">
    <text evidence="1">The sequence shown here is derived from an EMBL/GenBank/DDBJ whole genome shotgun (WGS) entry which is preliminary data.</text>
</comment>
<dbReference type="EMBL" id="MU129077">
    <property type="protein sequence ID" value="KAF9507567.1"/>
    <property type="molecule type" value="Genomic_DNA"/>
</dbReference>
<evidence type="ECO:0000313" key="1">
    <source>
        <dbReference type="EMBL" id="KAF9507567.1"/>
    </source>
</evidence>
<sequence>MGYIPQVLLHQDFYSAADGPRGKCAFENDDYRVLHVTHRAQLFPDEQTTHIVGGDSAIHTFP</sequence>
<proteinExistence type="predicted"/>
<accession>A0A9P6AKL8</accession>